<evidence type="ECO:0000313" key="3">
    <source>
        <dbReference type="EMBL" id="CAD1822023.1"/>
    </source>
</evidence>
<feature type="transmembrane region" description="Helical" evidence="2">
    <location>
        <begin position="352"/>
        <end position="370"/>
    </location>
</feature>
<feature type="transmembrane region" description="Helical" evidence="2">
    <location>
        <begin position="312"/>
        <end position="332"/>
    </location>
</feature>
<keyword evidence="2" id="KW-0812">Transmembrane</keyword>
<feature type="transmembrane region" description="Helical" evidence="2">
    <location>
        <begin position="141"/>
        <end position="159"/>
    </location>
</feature>
<feature type="transmembrane region" description="Helical" evidence="2">
    <location>
        <begin position="118"/>
        <end position="134"/>
    </location>
</feature>
<name>A0A6V7NTU7_ANACO</name>
<keyword evidence="2" id="KW-1133">Transmembrane helix</keyword>
<sequence length="371" mass="41718">MTEPIRRKEEEEEEEEEGRKKKKKKKRRGAFPLLCEPPSFHQMSRESHSVTLQINQQGEDNEGENEQKIKVVRDQLKRIIAFSGVKITMAFVILLAFLNGTKDIRAMHSSTVIKAYNFLIWATLQSPILLLLTPEQGQCRMSLIVIPVIAIICFLGYRATQNVNDHDSANHESYKPEQKKAFKFATAMATMAITVQTEEPFKLCEIQQHCYFGPPRAISRCARHAVLGNLSRGRVLAGAHPYLRILHPGVSGYRPENPTSARPLYHDPRYAGVMRNGIAMLISVNGGLLAFICVESVGIAPQQYYMSLGLKVCAFFQLLAIESGLIWIGLMFEPPHGEMWASIVEIFYSVSLLLQLVMILAGAVMLFIVLS</sequence>
<protein>
    <submittedName>
        <fullName evidence="3">Uncharacterized protein</fullName>
    </submittedName>
</protein>
<feature type="transmembrane region" description="Helical" evidence="2">
    <location>
        <begin position="79"/>
        <end position="98"/>
    </location>
</feature>
<evidence type="ECO:0000256" key="2">
    <source>
        <dbReference type="SAM" id="Phobius"/>
    </source>
</evidence>
<feature type="compositionally biased region" description="Basic residues" evidence="1">
    <location>
        <begin position="20"/>
        <end position="29"/>
    </location>
</feature>
<feature type="transmembrane region" description="Helical" evidence="2">
    <location>
        <begin position="278"/>
        <end position="300"/>
    </location>
</feature>
<gene>
    <name evidence="3" type="ORF">CB5_LOCUS5234</name>
</gene>
<feature type="region of interest" description="Disordered" evidence="1">
    <location>
        <begin position="1"/>
        <end position="65"/>
    </location>
</feature>
<reference evidence="3" key="1">
    <citation type="submission" date="2020-07" db="EMBL/GenBank/DDBJ databases">
        <authorList>
            <person name="Lin J."/>
        </authorList>
    </citation>
    <scope>NUCLEOTIDE SEQUENCE</scope>
</reference>
<keyword evidence="2" id="KW-0472">Membrane</keyword>
<dbReference type="AlphaFoldDB" id="A0A6V7NTU7"/>
<organism evidence="3">
    <name type="scientific">Ananas comosus var. bracteatus</name>
    <name type="common">red pineapple</name>
    <dbReference type="NCBI Taxonomy" id="296719"/>
    <lineage>
        <taxon>Eukaryota</taxon>
        <taxon>Viridiplantae</taxon>
        <taxon>Streptophyta</taxon>
        <taxon>Embryophyta</taxon>
        <taxon>Tracheophyta</taxon>
        <taxon>Spermatophyta</taxon>
        <taxon>Magnoliopsida</taxon>
        <taxon>Liliopsida</taxon>
        <taxon>Poales</taxon>
        <taxon>Bromeliaceae</taxon>
        <taxon>Bromelioideae</taxon>
        <taxon>Ananas</taxon>
    </lineage>
</organism>
<evidence type="ECO:0000256" key="1">
    <source>
        <dbReference type="SAM" id="MobiDB-lite"/>
    </source>
</evidence>
<accession>A0A6V7NTU7</accession>
<proteinExistence type="predicted"/>
<dbReference type="EMBL" id="LR862142">
    <property type="protein sequence ID" value="CAD1822023.1"/>
    <property type="molecule type" value="Genomic_DNA"/>
</dbReference>